<dbReference type="InterPro" id="IPR028923">
    <property type="entry name" value="SAICAR_synt/ADE2_N"/>
</dbReference>
<comment type="pathway">
    <text evidence="1 8">Purine metabolism; IMP biosynthesis via de novo pathway; 5-amino-1-(5-phospho-D-ribosyl)imidazole-4-carboxamide from 5-amino-1-(5-phospho-D-ribosyl)imidazole-4-carboxylate: step 1/2.</text>
</comment>
<dbReference type="EMBL" id="OKQU01000001">
    <property type="protein sequence ID" value="SPE07097.1"/>
    <property type="molecule type" value="Genomic_DNA"/>
</dbReference>
<protein>
    <recommendedName>
        <fullName evidence="8">Phosphoribosylaminoimidazole-succinocarboxamide synthase</fullName>
        <ecNumber evidence="8">6.3.2.6</ecNumber>
    </recommendedName>
    <alternativeName>
        <fullName evidence="8">SAICAR synthetase</fullName>
    </alternativeName>
</protein>
<dbReference type="GO" id="GO:0009236">
    <property type="term" value="P:cobalamin biosynthetic process"/>
    <property type="evidence" value="ECO:0007669"/>
    <property type="project" value="InterPro"/>
</dbReference>
<keyword evidence="3 8" id="KW-0436">Ligase</keyword>
<evidence type="ECO:0000256" key="6">
    <source>
        <dbReference type="ARBA" id="ARBA00022840"/>
    </source>
</evidence>
<name>A0A2N9KAM9_9LACO</name>
<dbReference type="AlphaFoldDB" id="A0A2N9KAM9"/>
<evidence type="ECO:0000256" key="5">
    <source>
        <dbReference type="ARBA" id="ARBA00022755"/>
    </source>
</evidence>
<dbReference type="EC" id="6.3.2.6" evidence="8"/>
<keyword evidence="4 8" id="KW-0547">Nucleotide-binding</keyword>
<evidence type="ECO:0000256" key="1">
    <source>
        <dbReference type="ARBA" id="ARBA00004672"/>
    </source>
</evidence>
<dbReference type="PANTHER" id="PTHR43599">
    <property type="entry name" value="MULTIFUNCTIONAL PROTEIN ADE2"/>
    <property type="match status" value="1"/>
</dbReference>
<sequence>MSSATEYEDKTVTRGELKYQGKAKQVYFTDNPTILWVHYMDQATALNGKVHEDIPEKGRLNSAISHILFNYLTRQGIDNHFLSSISETDELDTALDILPIEVVTRNYASGHFVSKFDAKPMQKLSPIVQEFYYKSDKLDDPFMNDSQILALGLATLSELTKLRAYAQEVNQALKEIFDQININLVDFKLEYGRDSEGKLILADELSPDNMRLVDQKTGQSLDKDVFRKHAGDVTVGYRDVLSRLENLEK</sequence>
<feature type="domain" description="SAICAR synthetase/ADE2 N-terminal" evidence="9">
    <location>
        <begin position="18"/>
        <end position="243"/>
    </location>
</feature>
<keyword evidence="5 8" id="KW-0658">Purine biosynthesis</keyword>
<dbReference type="PANTHER" id="PTHR43599:SF3">
    <property type="entry name" value="SI:DKEY-6E2.2"/>
    <property type="match status" value="1"/>
</dbReference>
<dbReference type="RefSeq" id="WP_072613371.1">
    <property type="nucleotide sequence ID" value="NZ_AP017935.1"/>
</dbReference>
<evidence type="ECO:0000313" key="12">
    <source>
        <dbReference type="Proteomes" id="UP000237923"/>
    </source>
</evidence>
<dbReference type="KEGG" id="lsu:A6B45_03485"/>
<evidence type="ECO:0000256" key="4">
    <source>
        <dbReference type="ARBA" id="ARBA00022741"/>
    </source>
</evidence>
<dbReference type="Proteomes" id="UP000239237">
    <property type="component" value="Unassembled WGS sequence"/>
</dbReference>
<evidence type="ECO:0000313" key="10">
    <source>
        <dbReference type="EMBL" id="SPD91818.1"/>
    </source>
</evidence>
<dbReference type="GO" id="GO:0004639">
    <property type="term" value="F:phosphoribosylaminoimidazolesuccinocarboxamide synthase activity"/>
    <property type="evidence" value="ECO:0007669"/>
    <property type="project" value="UniProtKB-UniRule"/>
</dbReference>
<dbReference type="Gene3D" id="3.30.200.20">
    <property type="entry name" value="Phosphorylase Kinase, domain 1"/>
    <property type="match status" value="1"/>
</dbReference>
<evidence type="ECO:0000256" key="7">
    <source>
        <dbReference type="ARBA" id="ARBA00048475"/>
    </source>
</evidence>
<dbReference type="InterPro" id="IPR033934">
    <property type="entry name" value="SAICAR_synt_PurC"/>
</dbReference>
<proteinExistence type="inferred from homology"/>
<dbReference type="GeneID" id="99673840"/>
<evidence type="ECO:0000313" key="13">
    <source>
        <dbReference type="Proteomes" id="UP000239237"/>
    </source>
</evidence>
<reference evidence="11 12" key="2">
    <citation type="submission" date="2018-02" db="EMBL/GenBank/DDBJ databases">
        <authorList>
            <person name="Cohen D.B."/>
            <person name="Kent A.D."/>
        </authorList>
    </citation>
    <scope>NUCLEOTIDE SEQUENCE [LARGE SCALE GENOMIC DNA]</scope>
    <source>
        <strain evidence="11 12">CECT 9216</strain>
    </source>
</reference>
<dbReference type="UniPathway" id="UPA00074">
    <property type="reaction ID" value="UER00131"/>
</dbReference>
<dbReference type="EMBL" id="OKQR01000001">
    <property type="protein sequence ID" value="SPD91818.1"/>
    <property type="molecule type" value="Genomic_DNA"/>
</dbReference>
<comment type="similarity">
    <text evidence="2 8">Belongs to the SAICAR synthetase family.</text>
</comment>
<dbReference type="GO" id="GO:0005524">
    <property type="term" value="F:ATP binding"/>
    <property type="evidence" value="ECO:0007669"/>
    <property type="project" value="UniProtKB-KW"/>
</dbReference>
<evidence type="ECO:0000313" key="11">
    <source>
        <dbReference type="EMBL" id="SPE07097.1"/>
    </source>
</evidence>
<dbReference type="GO" id="GO:0006189">
    <property type="term" value="P:'de novo' IMP biosynthetic process"/>
    <property type="evidence" value="ECO:0007669"/>
    <property type="project" value="UniProtKB-UniRule"/>
</dbReference>
<dbReference type="Proteomes" id="UP000237923">
    <property type="component" value="Unassembled WGS sequence"/>
</dbReference>
<evidence type="ECO:0000259" key="9">
    <source>
        <dbReference type="Pfam" id="PF01259"/>
    </source>
</evidence>
<accession>A0A2N9KAM9</accession>
<dbReference type="InterPro" id="IPR050089">
    <property type="entry name" value="SAICAR_synthetase"/>
</dbReference>
<gene>
    <name evidence="8 11" type="primary">purC</name>
    <name evidence="10" type="ORF">LES8486_00805</name>
    <name evidence="11" type="ORF">LES9216_00952</name>
</gene>
<reference evidence="10 13" key="1">
    <citation type="submission" date="2018-02" db="EMBL/GenBank/DDBJ databases">
        <authorList>
            <person name="Rodrigo-Torres L."/>
            <person name="Arahal R. D."/>
            <person name="Lucena T."/>
        </authorList>
    </citation>
    <scope>NUCLEOTIDE SEQUENCE [LARGE SCALE GENOMIC DNA]</scope>
    <source>
        <strain evidence="10 13">CECT 8486</strain>
    </source>
</reference>
<keyword evidence="13" id="KW-1185">Reference proteome</keyword>
<dbReference type="HAMAP" id="MF_00137">
    <property type="entry name" value="SAICAR_synth"/>
    <property type="match status" value="1"/>
</dbReference>
<dbReference type="Pfam" id="PF01259">
    <property type="entry name" value="SAICAR_synt"/>
    <property type="match status" value="1"/>
</dbReference>
<organism evidence="11 12">
    <name type="scientific">Leuconostoc suionicum</name>
    <dbReference type="NCBI Taxonomy" id="1511761"/>
    <lineage>
        <taxon>Bacteria</taxon>
        <taxon>Bacillati</taxon>
        <taxon>Bacillota</taxon>
        <taxon>Bacilli</taxon>
        <taxon>Lactobacillales</taxon>
        <taxon>Lactobacillaceae</taxon>
        <taxon>Leuconostoc</taxon>
    </lineage>
</organism>
<dbReference type="Gene3D" id="3.30.470.20">
    <property type="entry name" value="ATP-grasp fold, B domain"/>
    <property type="match status" value="1"/>
</dbReference>
<keyword evidence="6 8" id="KW-0067">ATP-binding</keyword>
<evidence type="ECO:0000256" key="3">
    <source>
        <dbReference type="ARBA" id="ARBA00022598"/>
    </source>
</evidence>
<evidence type="ECO:0000256" key="2">
    <source>
        <dbReference type="ARBA" id="ARBA00010190"/>
    </source>
</evidence>
<dbReference type="SUPFAM" id="SSF56104">
    <property type="entry name" value="SAICAR synthase-like"/>
    <property type="match status" value="1"/>
</dbReference>
<dbReference type="CDD" id="cd01415">
    <property type="entry name" value="SAICAR_synt_PurC"/>
    <property type="match status" value="1"/>
</dbReference>
<evidence type="ECO:0000256" key="8">
    <source>
        <dbReference type="HAMAP-Rule" id="MF_00137"/>
    </source>
</evidence>
<comment type="catalytic activity">
    <reaction evidence="7 8">
        <text>5-amino-1-(5-phospho-D-ribosyl)imidazole-4-carboxylate + L-aspartate + ATP = (2S)-2-[5-amino-1-(5-phospho-beta-D-ribosyl)imidazole-4-carboxamido]succinate + ADP + phosphate + 2 H(+)</text>
        <dbReference type="Rhea" id="RHEA:22628"/>
        <dbReference type="ChEBI" id="CHEBI:15378"/>
        <dbReference type="ChEBI" id="CHEBI:29991"/>
        <dbReference type="ChEBI" id="CHEBI:30616"/>
        <dbReference type="ChEBI" id="CHEBI:43474"/>
        <dbReference type="ChEBI" id="CHEBI:58443"/>
        <dbReference type="ChEBI" id="CHEBI:77657"/>
        <dbReference type="ChEBI" id="CHEBI:456216"/>
        <dbReference type="EC" id="6.3.2.6"/>
    </reaction>
</comment>